<gene>
    <name evidence="11" type="ORF">CAMP_LOCUS12502</name>
</gene>
<dbReference type="InterPro" id="IPR024602">
    <property type="entry name" value="COG_su2_N"/>
</dbReference>
<dbReference type="Proteomes" id="UP001152747">
    <property type="component" value="Unassembled WGS sequence"/>
</dbReference>
<evidence type="ECO:0000313" key="11">
    <source>
        <dbReference type="EMBL" id="CAI5449865.1"/>
    </source>
</evidence>
<dbReference type="AlphaFoldDB" id="A0A9P1IRA3"/>
<dbReference type="PANTHER" id="PTHR12961">
    <property type="entry name" value="CONSERVED OLIGOMERIC GOLGI COMPLEX COMPONENT 2"/>
    <property type="match status" value="1"/>
</dbReference>
<dbReference type="GO" id="GO:0007030">
    <property type="term" value="P:Golgi organization"/>
    <property type="evidence" value="ECO:0007669"/>
    <property type="project" value="InterPro"/>
</dbReference>
<dbReference type="GO" id="GO:0000139">
    <property type="term" value="C:Golgi membrane"/>
    <property type="evidence" value="ECO:0007669"/>
    <property type="project" value="UniProtKB-SubCell"/>
</dbReference>
<keyword evidence="4" id="KW-0813">Transport</keyword>
<evidence type="ECO:0000256" key="6">
    <source>
        <dbReference type="ARBA" id="ARBA00023034"/>
    </source>
</evidence>
<evidence type="ECO:0000313" key="12">
    <source>
        <dbReference type="Proteomes" id="UP001152747"/>
    </source>
</evidence>
<evidence type="ECO:0000256" key="1">
    <source>
        <dbReference type="ARBA" id="ARBA00004395"/>
    </source>
</evidence>
<comment type="similarity">
    <text evidence="2">Belongs to the COG2 family.</text>
</comment>
<feature type="domain" description="COG complex component COG2 C-terminal" evidence="10">
    <location>
        <begin position="353"/>
        <end position="622"/>
    </location>
</feature>
<evidence type="ECO:0000256" key="2">
    <source>
        <dbReference type="ARBA" id="ARBA00007603"/>
    </source>
</evidence>
<dbReference type="GO" id="GO:0015031">
    <property type="term" value="P:protein transport"/>
    <property type="evidence" value="ECO:0007669"/>
    <property type="project" value="UniProtKB-KW"/>
</dbReference>
<dbReference type="InterPro" id="IPR009316">
    <property type="entry name" value="COG2"/>
</dbReference>
<dbReference type="OrthoDB" id="332281at2759"/>
<evidence type="ECO:0000256" key="5">
    <source>
        <dbReference type="ARBA" id="ARBA00022927"/>
    </source>
</evidence>
<keyword evidence="6" id="KW-0333">Golgi apparatus</keyword>
<proteinExistence type="inferred from homology"/>
<dbReference type="Pfam" id="PF06148">
    <property type="entry name" value="COG2_N"/>
    <property type="match status" value="1"/>
</dbReference>
<comment type="caution">
    <text evidence="11">The sequence shown here is derived from an EMBL/GenBank/DDBJ whole genome shotgun (WGS) entry which is preliminary data.</text>
</comment>
<dbReference type="InterPro" id="IPR024603">
    <property type="entry name" value="COG_complex_COG2_C"/>
</dbReference>
<accession>A0A9P1IRA3</accession>
<dbReference type="GO" id="GO:0006891">
    <property type="term" value="P:intra-Golgi vesicle-mediated transport"/>
    <property type="evidence" value="ECO:0007669"/>
    <property type="project" value="TreeGrafter"/>
</dbReference>
<organism evidence="11 12">
    <name type="scientific">Caenorhabditis angaria</name>
    <dbReference type="NCBI Taxonomy" id="860376"/>
    <lineage>
        <taxon>Eukaryota</taxon>
        <taxon>Metazoa</taxon>
        <taxon>Ecdysozoa</taxon>
        <taxon>Nematoda</taxon>
        <taxon>Chromadorea</taxon>
        <taxon>Rhabditida</taxon>
        <taxon>Rhabditina</taxon>
        <taxon>Rhabditomorpha</taxon>
        <taxon>Rhabditoidea</taxon>
        <taxon>Rhabditidae</taxon>
        <taxon>Peloderinae</taxon>
        <taxon>Caenorhabditis</taxon>
    </lineage>
</organism>
<protein>
    <recommendedName>
        <fullName evidence="3">Conserved oligomeric Golgi complex subunit 2</fullName>
    </recommendedName>
    <alternativeName>
        <fullName evidence="8">Component of oligomeric Golgi complex 2</fullName>
    </alternativeName>
</protein>
<keyword evidence="7" id="KW-0472">Membrane</keyword>
<sequence>MGTQNGTNHHPMFHSSNTFSIDESKLCFNKTHFNRTDFNVERFMNLARQKADLKTIQKDLQLYLKCVQNSMIELINDDYADFVHLSSNLVSLQESLNKITMDIDNIWEEFEDATRSSVGTGERIEKKCEELSINREKQAELRDRIAFLTALEKLGQMLRPPPKQCSALWLQKVSTFVVELNTSNISLYSEEEKDAHNLVLSKLEKVLCDEGVRSASSDCLTLPLVLSILSISDSSHALIANLVADYLYPQIVEKDEIKRDQFEKLQHVFESVLETRTTWTQKIGATHFTPKLRSFLDETLLTFVLTFIDKHMSTVAVPSDTRLFHKCFLATQDFIEKYPSAKFCREMLKTIRDKFNLLVYFKLETHKFTREIENSTNEVEVEAGTSSDFNCKPTHIIFQAIEHIWSDDVYISTIVDKLWDFTLRQILKHFSWAKNSANEKNYKILLKIRLDVEKLQSEVFDFALENIWTKLADIGVDTSLFGQCLTKHGKSVDLLCKEIDGKIVEVFAENLNKEMAQVSDVPKQYRWTKKVAPTSCSNYVKGAVEMIEGFREELESSNHSNIDSMIKSISSTSIQFFAQKAKEVQDSVEATGSSLSRFKKKPASDSGVTDDDKIKIQIFHDAQFLIEKCQEFEITVDGLEAIVERFKETVIKTPVDA</sequence>
<dbReference type="GO" id="GO:0017119">
    <property type="term" value="C:Golgi transport complex"/>
    <property type="evidence" value="ECO:0007669"/>
    <property type="project" value="TreeGrafter"/>
</dbReference>
<evidence type="ECO:0000259" key="10">
    <source>
        <dbReference type="Pfam" id="PF12022"/>
    </source>
</evidence>
<keyword evidence="5" id="KW-0653">Protein transport</keyword>
<evidence type="ECO:0000259" key="9">
    <source>
        <dbReference type="Pfam" id="PF06148"/>
    </source>
</evidence>
<evidence type="ECO:0000256" key="7">
    <source>
        <dbReference type="ARBA" id="ARBA00023136"/>
    </source>
</evidence>
<feature type="domain" description="Conserved oligomeric Golgi complex subunit 2 N-terminal" evidence="9">
    <location>
        <begin position="26"/>
        <end position="99"/>
    </location>
</feature>
<keyword evidence="12" id="KW-1185">Reference proteome</keyword>
<evidence type="ECO:0000256" key="8">
    <source>
        <dbReference type="ARBA" id="ARBA00031344"/>
    </source>
</evidence>
<evidence type="ECO:0000256" key="4">
    <source>
        <dbReference type="ARBA" id="ARBA00022448"/>
    </source>
</evidence>
<dbReference type="EMBL" id="CANHGI010000004">
    <property type="protein sequence ID" value="CAI5449865.1"/>
    <property type="molecule type" value="Genomic_DNA"/>
</dbReference>
<dbReference type="PANTHER" id="PTHR12961:SF0">
    <property type="entry name" value="CONSERVED OLIGOMERIC GOLGI COMPLEX SUBUNIT 2"/>
    <property type="match status" value="1"/>
</dbReference>
<dbReference type="Pfam" id="PF12022">
    <property type="entry name" value="COG2_C"/>
    <property type="match status" value="1"/>
</dbReference>
<reference evidence="11" key="1">
    <citation type="submission" date="2022-11" db="EMBL/GenBank/DDBJ databases">
        <authorList>
            <person name="Kikuchi T."/>
        </authorList>
    </citation>
    <scope>NUCLEOTIDE SEQUENCE</scope>
    <source>
        <strain evidence="11">PS1010</strain>
    </source>
</reference>
<name>A0A9P1IRA3_9PELO</name>
<comment type="subcellular location">
    <subcellularLocation>
        <location evidence="1">Golgi apparatus membrane</location>
        <topology evidence="1">Peripheral membrane protein</topology>
    </subcellularLocation>
</comment>
<evidence type="ECO:0000256" key="3">
    <source>
        <dbReference type="ARBA" id="ARBA00020977"/>
    </source>
</evidence>